<name>A0ABV2D1D5_9SPHN</name>
<organism evidence="3 4">
    <name type="scientific">Novosphingobium kalidii</name>
    <dbReference type="NCBI Taxonomy" id="3230299"/>
    <lineage>
        <taxon>Bacteria</taxon>
        <taxon>Pseudomonadati</taxon>
        <taxon>Pseudomonadota</taxon>
        <taxon>Alphaproteobacteria</taxon>
        <taxon>Sphingomonadales</taxon>
        <taxon>Sphingomonadaceae</taxon>
        <taxon>Novosphingobium</taxon>
    </lineage>
</organism>
<dbReference type="InterPro" id="IPR001387">
    <property type="entry name" value="Cro/C1-type_HTH"/>
</dbReference>
<dbReference type="SMART" id="SM00530">
    <property type="entry name" value="HTH_XRE"/>
    <property type="match status" value="1"/>
</dbReference>
<evidence type="ECO:0000259" key="2">
    <source>
        <dbReference type="PROSITE" id="PS50943"/>
    </source>
</evidence>
<feature type="domain" description="HTH cro/C1-type" evidence="2">
    <location>
        <begin position="9"/>
        <end position="64"/>
    </location>
</feature>
<dbReference type="Pfam" id="PF01381">
    <property type="entry name" value="HTH_3"/>
    <property type="match status" value="1"/>
</dbReference>
<dbReference type="Proteomes" id="UP001548713">
    <property type="component" value="Unassembled WGS sequence"/>
</dbReference>
<evidence type="ECO:0000313" key="3">
    <source>
        <dbReference type="EMBL" id="MET1755693.1"/>
    </source>
</evidence>
<dbReference type="RefSeq" id="WP_353984134.1">
    <property type="nucleotide sequence ID" value="NZ_JBEWLY010000013.1"/>
</dbReference>
<dbReference type="EMBL" id="JBEWLY010000013">
    <property type="protein sequence ID" value="MET1755693.1"/>
    <property type="molecule type" value="Genomic_DNA"/>
</dbReference>
<keyword evidence="1" id="KW-0238">DNA-binding</keyword>
<dbReference type="PROSITE" id="PS50943">
    <property type="entry name" value="HTH_CROC1"/>
    <property type="match status" value="1"/>
</dbReference>
<dbReference type="SUPFAM" id="SSF47413">
    <property type="entry name" value="lambda repressor-like DNA-binding domains"/>
    <property type="match status" value="1"/>
</dbReference>
<keyword evidence="4" id="KW-1185">Reference proteome</keyword>
<sequence>MEIKFGDRIKERRTAQKMTLEQLAQATDSSKSYIWELENKNPPRPSAEKLSAIAKALNVTVDYLFGRDDQTLEQAEDKAFYRSYSGLPPETRRQLREMAKILGAKKPE</sequence>
<protein>
    <submittedName>
        <fullName evidence="3">Helix-turn-helix transcriptional regulator</fullName>
    </submittedName>
</protein>
<evidence type="ECO:0000313" key="4">
    <source>
        <dbReference type="Proteomes" id="UP001548713"/>
    </source>
</evidence>
<dbReference type="CDD" id="cd00093">
    <property type="entry name" value="HTH_XRE"/>
    <property type="match status" value="1"/>
</dbReference>
<gene>
    <name evidence="3" type="ORF">ABVV53_09510</name>
</gene>
<accession>A0ABV2D1D5</accession>
<dbReference type="InterPro" id="IPR010982">
    <property type="entry name" value="Lambda_DNA-bd_dom_sf"/>
</dbReference>
<evidence type="ECO:0000256" key="1">
    <source>
        <dbReference type="ARBA" id="ARBA00023125"/>
    </source>
</evidence>
<dbReference type="PANTHER" id="PTHR46797">
    <property type="entry name" value="HTH-TYPE TRANSCRIPTIONAL REGULATOR"/>
    <property type="match status" value="1"/>
</dbReference>
<reference evidence="3 4" key="1">
    <citation type="submission" date="2024-07" db="EMBL/GenBank/DDBJ databases">
        <title>Novosphingobium kalidii RD2P27.</title>
        <authorList>
            <person name="Sun J.-Q."/>
        </authorList>
    </citation>
    <scope>NUCLEOTIDE SEQUENCE [LARGE SCALE GENOMIC DNA]</scope>
    <source>
        <strain evidence="3 4">RD2P27</strain>
    </source>
</reference>
<dbReference type="Gene3D" id="1.10.260.40">
    <property type="entry name" value="lambda repressor-like DNA-binding domains"/>
    <property type="match status" value="1"/>
</dbReference>
<proteinExistence type="predicted"/>
<dbReference type="PANTHER" id="PTHR46797:SF1">
    <property type="entry name" value="METHYLPHOSPHONATE SYNTHASE"/>
    <property type="match status" value="1"/>
</dbReference>
<dbReference type="InterPro" id="IPR050807">
    <property type="entry name" value="TransReg_Diox_bact_type"/>
</dbReference>
<comment type="caution">
    <text evidence="3">The sequence shown here is derived from an EMBL/GenBank/DDBJ whole genome shotgun (WGS) entry which is preliminary data.</text>
</comment>